<dbReference type="EMBL" id="PP511816">
    <property type="protein sequence ID" value="XCD07823.1"/>
    <property type="molecule type" value="Genomic_DNA"/>
</dbReference>
<organism evidence="2">
    <name type="scientific">Dulem virus 180</name>
    <dbReference type="NCBI Taxonomy" id="3145657"/>
    <lineage>
        <taxon>Viruses</taxon>
        <taxon>Monodnaviria</taxon>
        <taxon>Sangervirae</taxon>
        <taxon>Phixviricota</taxon>
        <taxon>Malgrandaviricetes</taxon>
        <taxon>Petitvirales</taxon>
        <taxon>Microviridae</taxon>
        <taxon>Microvirus</taxon>
    </lineage>
</organism>
<name>A0AAU8B9B9_9VIRU</name>
<accession>A0AAU8B9B9</accession>
<proteinExistence type="predicted"/>
<evidence type="ECO:0000313" key="2">
    <source>
        <dbReference type="EMBL" id="XCD07823.1"/>
    </source>
</evidence>
<keyword evidence="1" id="KW-0812">Transmembrane</keyword>
<evidence type="ECO:0000256" key="1">
    <source>
        <dbReference type="SAM" id="Phobius"/>
    </source>
</evidence>
<protein>
    <submittedName>
        <fullName evidence="2">Uncharacterized protein</fullName>
    </submittedName>
</protein>
<feature type="transmembrane region" description="Helical" evidence="1">
    <location>
        <begin position="12"/>
        <end position="30"/>
    </location>
</feature>
<reference evidence="2" key="1">
    <citation type="submission" date="2024-03" db="EMBL/GenBank/DDBJ databases">
        <title>Diverse circular DNA viruses in blood, oral, and fecal samples of captive lemurs.</title>
        <authorList>
            <person name="Paietta E.N."/>
            <person name="Kraberger S."/>
            <person name="Lund M.C."/>
            <person name="Custer J.M."/>
            <person name="Vargas K.M."/>
            <person name="Ehmke E.E."/>
            <person name="Yoder A.D."/>
            <person name="Varsani A."/>
        </authorList>
    </citation>
    <scope>NUCLEOTIDE SEQUENCE</scope>
    <source>
        <strain evidence="2">Duke_28FS_79</strain>
    </source>
</reference>
<keyword evidence="1" id="KW-1133">Transmembrane helix</keyword>
<keyword evidence="1" id="KW-0472">Membrane</keyword>
<sequence>MLWLDAVDVVDVVFLVVINFLAVVSVCKLWQKDIVTRCLQE</sequence>